<organism evidence="3 4">
    <name type="scientific">Saitozyma podzolica</name>
    <dbReference type="NCBI Taxonomy" id="1890683"/>
    <lineage>
        <taxon>Eukaryota</taxon>
        <taxon>Fungi</taxon>
        <taxon>Dikarya</taxon>
        <taxon>Basidiomycota</taxon>
        <taxon>Agaricomycotina</taxon>
        <taxon>Tremellomycetes</taxon>
        <taxon>Tremellales</taxon>
        <taxon>Trimorphomycetaceae</taxon>
        <taxon>Saitozyma</taxon>
    </lineage>
</organism>
<gene>
    <name evidence="3" type="ORF">EHS25_009723</name>
</gene>
<evidence type="ECO:0000256" key="1">
    <source>
        <dbReference type="SAM" id="MobiDB-lite"/>
    </source>
</evidence>
<keyword evidence="2" id="KW-0812">Transmembrane</keyword>
<evidence type="ECO:0000313" key="4">
    <source>
        <dbReference type="Proteomes" id="UP000279259"/>
    </source>
</evidence>
<feature type="compositionally biased region" description="Polar residues" evidence="1">
    <location>
        <begin position="106"/>
        <end position="119"/>
    </location>
</feature>
<feature type="region of interest" description="Disordered" evidence="1">
    <location>
        <begin position="94"/>
        <end position="172"/>
    </location>
</feature>
<sequence>MHFLDYGRSHRATEFSGAISLPYEAAKWFLNLALRLVPNVSRTLAKVVFIACFALCLIDFGVWCIVTLYRVLFNKVSPDPILVTPFHPDQREELEHQARGPRFQRPSAQVESLSQSPSATACGPSLPPPVQCELSPSSSSSPSPSTPTDLSPDLASSSDTLLSSSSHSWSSGDIISSELTESSSDSSDTDSSTSEEVYIFKAYRAPKVVRPQTQGSGTLFVSAENRLGRDWAMKRRR</sequence>
<dbReference type="OrthoDB" id="10654063at2759"/>
<dbReference type="Proteomes" id="UP000279259">
    <property type="component" value="Unassembled WGS sequence"/>
</dbReference>
<evidence type="ECO:0000313" key="3">
    <source>
        <dbReference type="EMBL" id="RSH91424.1"/>
    </source>
</evidence>
<dbReference type="AlphaFoldDB" id="A0A427YJZ4"/>
<dbReference type="EMBL" id="RSCD01000008">
    <property type="protein sequence ID" value="RSH91424.1"/>
    <property type="molecule type" value="Genomic_DNA"/>
</dbReference>
<evidence type="ECO:0000256" key="2">
    <source>
        <dbReference type="SAM" id="Phobius"/>
    </source>
</evidence>
<feature type="compositionally biased region" description="Low complexity" evidence="1">
    <location>
        <begin position="134"/>
        <end position="172"/>
    </location>
</feature>
<reference evidence="3 4" key="1">
    <citation type="submission" date="2018-11" db="EMBL/GenBank/DDBJ databases">
        <title>Genome sequence of Saitozyma podzolica DSM 27192.</title>
        <authorList>
            <person name="Aliyu H."/>
            <person name="Gorte O."/>
            <person name="Ochsenreither K."/>
        </authorList>
    </citation>
    <scope>NUCLEOTIDE SEQUENCE [LARGE SCALE GENOMIC DNA]</scope>
    <source>
        <strain evidence="3 4">DSM 27192</strain>
    </source>
</reference>
<comment type="caution">
    <text evidence="3">The sequence shown here is derived from an EMBL/GenBank/DDBJ whole genome shotgun (WGS) entry which is preliminary data.</text>
</comment>
<proteinExistence type="predicted"/>
<keyword evidence="4" id="KW-1185">Reference proteome</keyword>
<name>A0A427YJZ4_9TREE</name>
<protein>
    <submittedName>
        <fullName evidence="3">Uncharacterized protein</fullName>
    </submittedName>
</protein>
<keyword evidence="2" id="KW-1133">Transmembrane helix</keyword>
<keyword evidence="2" id="KW-0472">Membrane</keyword>
<feature type="transmembrane region" description="Helical" evidence="2">
    <location>
        <begin position="47"/>
        <end position="69"/>
    </location>
</feature>
<accession>A0A427YJZ4</accession>